<keyword evidence="5 6" id="KW-0067">ATP-binding</keyword>
<dbReference type="NCBIfam" id="TIGR01312">
    <property type="entry name" value="XylB"/>
    <property type="match status" value="1"/>
</dbReference>
<sequence>MFAGIDIGTSGVKAILVNDDHQVLGTATRNLSVTRLQDGWSEQHPDEWWDALCAVFDELAAVRPAEMAALSGIGLSGQMLGTVLIDKDDRPVRRAILWNDGRAVEEARRLQVAVPDMGQRSCIDPDPGFGAPKLMWLARHEPETIEKADCLLLPKDYVRLKLTGERASEPSDASGTLLFDNRRMAFASDLAEAAGFALEKLPRLINAWEPAGELRRELCERWGIQGPVVVAGGAGDNLACKIGVGAARPERGVLTIGTSGVLCVSTPTFRPIPGKGVQTPPHAAPGQFSSQGVAMSATSAVNWMATIMGTHEAELDGQAETLLENDPQRIAGAPVILPYLDGVRTPHKNARLRGLADMLSLSTTREMLAWAVFEGVAFHFAEVVQTQRDHGITCSQLQVVGGGSQSRIWPRMIAALYGIPIILSKGRANAAAMGAAKLAMAAAYQPEDPLDLLAAEPELDRMIEPEPDLAALLGDRRAKYEKLRDTALDRVT</sequence>
<protein>
    <recommendedName>
        <fullName evidence="6">Xylulose kinase</fullName>
        <shortName evidence="6">Xylulokinase</shortName>
        <ecNumber evidence="6">2.7.1.17</ecNumber>
    </recommendedName>
</protein>
<dbReference type="PANTHER" id="PTHR43095:SF6">
    <property type="entry name" value="XYLULOSE KINASE"/>
    <property type="match status" value="1"/>
</dbReference>
<evidence type="ECO:0000256" key="5">
    <source>
        <dbReference type="ARBA" id="ARBA00022840"/>
    </source>
</evidence>
<evidence type="ECO:0000256" key="1">
    <source>
        <dbReference type="ARBA" id="ARBA00009156"/>
    </source>
</evidence>
<evidence type="ECO:0000313" key="9">
    <source>
        <dbReference type="EMBL" id="MCT7377820.1"/>
    </source>
</evidence>
<gene>
    <name evidence="6 9" type="primary">xylB</name>
    <name evidence="9" type="ORF">N5A92_22615</name>
</gene>
<dbReference type="Pfam" id="PF02782">
    <property type="entry name" value="FGGY_C"/>
    <property type="match status" value="1"/>
</dbReference>
<evidence type="ECO:0000256" key="4">
    <source>
        <dbReference type="ARBA" id="ARBA00022777"/>
    </source>
</evidence>
<dbReference type="PIRSF" id="PIRSF000538">
    <property type="entry name" value="GlpK"/>
    <property type="match status" value="1"/>
</dbReference>
<dbReference type="GO" id="GO:0004856">
    <property type="term" value="F:D-xylulokinase activity"/>
    <property type="evidence" value="ECO:0007669"/>
    <property type="project" value="UniProtKB-EC"/>
</dbReference>
<keyword evidence="6" id="KW-0859">Xylose metabolism</keyword>
<evidence type="ECO:0000313" key="10">
    <source>
        <dbReference type="Proteomes" id="UP001320831"/>
    </source>
</evidence>
<keyword evidence="3 6" id="KW-0547">Nucleotide-binding</keyword>
<dbReference type="InterPro" id="IPR018484">
    <property type="entry name" value="FGGY_N"/>
</dbReference>
<comment type="similarity">
    <text evidence="1 6">Belongs to the FGGY kinase family.</text>
</comment>
<dbReference type="RefSeq" id="WP_260906514.1">
    <property type="nucleotide sequence ID" value="NZ_JAOCZP010000009.1"/>
</dbReference>
<evidence type="ECO:0000256" key="6">
    <source>
        <dbReference type="RuleBase" id="RU364073"/>
    </source>
</evidence>
<feature type="domain" description="Carbohydrate kinase FGGY N-terminal" evidence="7">
    <location>
        <begin position="1"/>
        <end position="243"/>
    </location>
</feature>
<organism evidence="9 10">
    <name type="scientific">Chelativorans salis</name>
    <dbReference type="NCBI Taxonomy" id="2978478"/>
    <lineage>
        <taxon>Bacteria</taxon>
        <taxon>Pseudomonadati</taxon>
        <taxon>Pseudomonadota</taxon>
        <taxon>Alphaproteobacteria</taxon>
        <taxon>Hyphomicrobiales</taxon>
        <taxon>Phyllobacteriaceae</taxon>
        <taxon>Chelativorans</taxon>
    </lineage>
</organism>
<dbReference type="Pfam" id="PF00370">
    <property type="entry name" value="FGGY_N"/>
    <property type="match status" value="1"/>
</dbReference>
<dbReference type="EMBL" id="JAOCZP010000009">
    <property type="protein sequence ID" value="MCT7377820.1"/>
    <property type="molecule type" value="Genomic_DNA"/>
</dbReference>
<accession>A0ABT2LTG1</accession>
<reference evidence="9 10" key="1">
    <citation type="submission" date="2022-09" db="EMBL/GenBank/DDBJ databases">
        <title>Chelativorans salina sp. nov., a novel slightly halophilic bacterium isolated from a saline lake sediment enrichment.</title>
        <authorList>
            <person name="Gao L."/>
            <person name="Fang B.-Z."/>
            <person name="Li W.-J."/>
        </authorList>
    </citation>
    <scope>NUCLEOTIDE SEQUENCE [LARGE SCALE GENOMIC DNA]</scope>
    <source>
        <strain evidence="9 10">EGI FJ00035</strain>
    </source>
</reference>
<keyword evidence="10" id="KW-1185">Reference proteome</keyword>
<evidence type="ECO:0000259" key="8">
    <source>
        <dbReference type="Pfam" id="PF02782"/>
    </source>
</evidence>
<keyword evidence="4 6" id="KW-0418">Kinase</keyword>
<dbReference type="InterPro" id="IPR000577">
    <property type="entry name" value="Carb_kinase_FGGY"/>
</dbReference>
<dbReference type="EC" id="2.7.1.17" evidence="6"/>
<proteinExistence type="inferred from homology"/>
<dbReference type="InterPro" id="IPR050406">
    <property type="entry name" value="FGGY_Carb_Kinase"/>
</dbReference>
<dbReference type="Proteomes" id="UP001320831">
    <property type="component" value="Unassembled WGS sequence"/>
</dbReference>
<keyword evidence="2 6" id="KW-0808">Transferase</keyword>
<dbReference type="PANTHER" id="PTHR43095">
    <property type="entry name" value="SUGAR KINASE"/>
    <property type="match status" value="1"/>
</dbReference>
<dbReference type="InterPro" id="IPR043129">
    <property type="entry name" value="ATPase_NBD"/>
</dbReference>
<dbReference type="InterPro" id="IPR018485">
    <property type="entry name" value="FGGY_C"/>
</dbReference>
<comment type="catalytic activity">
    <reaction evidence="6">
        <text>D-xylulose + ATP = D-xylulose 5-phosphate + ADP + H(+)</text>
        <dbReference type="Rhea" id="RHEA:10964"/>
        <dbReference type="ChEBI" id="CHEBI:15378"/>
        <dbReference type="ChEBI" id="CHEBI:17140"/>
        <dbReference type="ChEBI" id="CHEBI:30616"/>
        <dbReference type="ChEBI" id="CHEBI:57737"/>
        <dbReference type="ChEBI" id="CHEBI:456216"/>
        <dbReference type="EC" id="2.7.1.17"/>
    </reaction>
</comment>
<evidence type="ECO:0000256" key="2">
    <source>
        <dbReference type="ARBA" id="ARBA00022679"/>
    </source>
</evidence>
<evidence type="ECO:0000259" key="7">
    <source>
        <dbReference type="Pfam" id="PF00370"/>
    </source>
</evidence>
<feature type="domain" description="Carbohydrate kinase FGGY C-terminal" evidence="8">
    <location>
        <begin position="253"/>
        <end position="443"/>
    </location>
</feature>
<name>A0ABT2LTG1_9HYPH</name>
<comment type="caution">
    <text evidence="9">The sequence shown here is derived from an EMBL/GenBank/DDBJ whole genome shotgun (WGS) entry which is preliminary data.</text>
</comment>
<keyword evidence="6" id="KW-0119">Carbohydrate metabolism</keyword>
<dbReference type="SUPFAM" id="SSF53067">
    <property type="entry name" value="Actin-like ATPase domain"/>
    <property type="match status" value="2"/>
</dbReference>
<dbReference type="CDD" id="cd07808">
    <property type="entry name" value="ASKHA_NBD_FGGY_EcXK-like"/>
    <property type="match status" value="1"/>
</dbReference>
<evidence type="ECO:0000256" key="3">
    <source>
        <dbReference type="ARBA" id="ARBA00022741"/>
    </source>
</evidence>
<dbReference type="InterPro" id="IPR006000">
    <property type="entry name" value="Xylulokinase"/>
</dbReference>
<dbReference type="Gene3D" id="3.30.420.40">
    <property type="match status" value="2"/>
</dbReference>